<dbReference type="InterPro" id="IPR000795">
    <property type="entry name" value="T_Tr_GTP-bd_dom"/>
</dbReference>
<dbReference type="FunFam" id="3.30.70.2570:FF:000001">
    <property type="entry name" value="Translation factor GUF1, mitochondrial"/>
    <property type="match status" value="1"/>
</dbReference>
<dbReference type="Gene3D" id="3.30.70.870">
    <property type="entry name" value="Elongation Factor G (Translational Gtpase), domain 3"/>
    <property type="match status" value="1"/>
</dbReference>
<dbReference type="EMBL" id="PFAV01000052">
    <property type="protein sequence ID" value="PIR91158.1"/>
    <property type="molecule type" value="Genomic_DNA"/>
</dbReference>
<gene>
    <name evidence="12" type="primary">lepA</name>
    <name evidence="14" type="ORF">COU03_02875</name>
</gene>
<organism evidence="14 15">
    <name type="scientific">bacterium (Candidatus Gribaldobacteria) CG10_big_fil_rev_8_21_14_0_10_41_12</name>
    <dbReference type="NCBI Taxonomy" id="2014277"/>
    <lineage>
        <taxon>Bacteria</taxon>
        <taxon>Candidatus Gribaldobacteria</taxon>
    </lineage>
</organism>
<feature type="binding site" evidence="12">
    <location>
        <begin position="17"/>
        <end position="22"/>
    </location>
    <ligand>
        <name>GTP</name>
        <dbReference type="ChEBI" id="CHEBI:37565"/>
    </ligand>
</feature>
<dbReference type="InterPro" id="IPR009000">
    <property type="entry name" value="Transl_B-barrel_sf"/>
</dbReference>
<keyword evidence="2 12" id="KW-1003">Cell membrane</keyword>
<protein>
    <recommendedName>
        <fullName evidence="11 12">Elongation factor 4</fullName>
        <shortName evidence="12">EF-4</shortName>
        <ecNumber evidence="11 12">3.6.5.n1</ecNumber>
    </recommendedName>
    <alternativeName>
        <fullName evidence="12">Ribosomal back-translocase LepA</fullName>
    </alternativeName>
</protein>
<dbReference type="Pfam" id="PF03144">
    <property type="entry name" value="GTP_EFTU_D2"/>
    <property type="match status" value="1"/>
</dbReference>
<dbReference type="HAMAP" id="MF_00071">
    <property type="entry name" value="LepA"/>
    <property type="match status" value="1"/>
</dbReference>
<comment type="subcellular location">
    <subcellularLocation>
        <location evidence="12">Cell membrane</location>
        <topology evidence="12">Peripheral membrane protein</topology>
        <orientation evidence="12">Cytoplasmic side</orientation>
    </subcellularLocation>
</comment>
<dbReference type="PANTHER" id="PTHR43512">
    <property type="entry name" value="TRANSLATION FACTOR GUF1-RELATED"/>
    <property type="match status" value="1"/>
</dbReference>
<dbReference type="Gene3D" id="3.30.70.240">
    <property type="match status" value="1"/>
</dbReference>
<evidence type="ECO:0000256" key="3">
    <source>
        <dbReference type="ARBA" id="ARBA00022741"/>
    </source>
</evidence>
<dbReference type="InterPro" id="IPR013842">
    <property type="entry name" value="LepA_CTD"/>
</dbReference>
<proteinExistence type="inferred from homology"/>
<dbReference type="EC" id="3.6.5.n1" evidence="11 12"/>
<keyword evidence="7 12" id="KW-0472">Membrane</keyword>
<dbReference type="Gene3D" id="3.40.50.300">
    <property type="entry name" value="P-loop containing nucleotide triphosphate hydrolases"/>
    <property type="match status" value="1"/>
</dbReference>
<dbReference type="InterPro" id="IPR027417">
    <property type="entry name" value="P-loop_NTPase"/>
</dbReference>
<evidence type="ECO:0000256" key="10">
    <source>
        <dbReference type="ARBA" id="ARBA00061052"/>
    </source>
</evidence>
<evidence type="ECO:0000256" key="1">
    <source>
        <dbReference type="ARBA" id="ARBA00005454"/>
    </source>
</evidence>
<evidence type="ECO:0000256" key="4">
    <source>
        <dbReference type="ARBA" id="ARBA00022801"/>
    </source>
</evidence>
<sequence length="604" mass="66829">MESCKSARNFVIISHIDHGKSTLADRLLEITGTISQDKMKEQFLDSMALEREKGITIKMHPVRLNYQTGGNSYILNLIDTPGHIDFSYEISRALACVEGALLLVDAVKGIQAQTLHNLNQAQKQGLVIIGAVNKIDLPQARVEQTRQELAEVLNVEPEEIFLISGKTGENVPALLQAVIEKVPCPAVSDINKPLKALVFDSKYDPFSGVVAYVRIFEGKITAGDKITFARADYQCESKEVGYFIPHLVPAPFLGPGDIGYIKTGVKAPAKVKVGETIAGVADIGYRHEAVEPLTGYKEPQPVLYLSLFPYNADDFDHLKDSLEKLHLSDPALIFATDSKMALGRGFKVGFLGSLHAEITVRRLKADFGLELVTTAPQVIFKVVAKNGQALMISSPSLWPEETAIQTASEPWVNLEIITPNNYISQLFPILQNFDISLQETKFLTAQKSILIAQASLREIISGDFYDKMKTITEGYGSFSFEQTGYRSNDLVKLDILIANEPCEPFARIVPRGKAYEISRKFLLKLKDVLPSQQFLVSLQAAVGGKIIARESISARRKDVTAPLYGGDVTRKRKLLDIQKKGKKDLQSKGQVRIPPKVFLEMLKD</sequence>
<dbReference type="Pfam" id="PF06421">
    <property type="entry name" value="LepA_C"/>
    <property type="match status" value="1"/>
</dbReference>
<dbReference type="PANTHER" id="PTHR43512:SF4">
    <property type="entry name" value="TRANSLATION FACTOR GUF1 HOMOLOG, CHLOROPLASTIC"/>
    <property type="match status" value="1"/>
</dbReference>
<dbReference type="GO" id="GO:0003924">
    <property type="term" value="F:GTPase activity"/>
    <property type="evidence" value="ECO:0007669"/>
    <property type="project" value="UniProtKB-UniRule"/>
</dbReference>
<dbReference type="InterPro" id="IPR035647">
    <property type="entry name" value="EFG_III/V"/>
</dbReference>
<dbReference type="PROSITE" id="PS51722">
    <property type="entry name" value="G_TR_2"/>
    <property type="match status" value="1"/>
</dbReference>
<evidence type="ECO:0000256" key="11">
    <source>
        <dbReference type="ARBA" id="ARBA00066744"/>
    </source>
</evidence>
<dbReference type="InterPro" id="IPR038363">
    <property type="entry name" value="LepA_C_sf"/>
</dbReference>
<keyword evidence="5 12" id="KW-0648">Protein biosynthesis</keyword>
<keyword evidence="14" id="KW-0251">Elongation factor</keyword>
<dbReference type="NCBIfam" id="TIGR01393">
    <property type="entry name" value="lepA"/>
    <property type="match status" value="1"/>
</dbReference>
<evidence type="ECO:0000256" key="7">
    <source>
        <dbReference type="ARBA" id="ARBA00023136"/>
    </source>
</evidence>
<comment type="similarity">
    <text evidence="1 12">Belongs to the TRAFAC class translation factor GTPase superfamily. Classic translation factor GTPase family. LepA subfamily.</text>
</comment>
<reference evidence="15" key="1">
    <citation type="submission" date="2017-09" db="EMBL/GenBank/DDBJ databases">
        <title>Depth-based differentiation of microbial function through sediment-hosted aquifers and enrichment of novel symbionts in the deep terrestrial subsurface.</title>
        <authorList>
            <person name="Probst A.J."/>
            <person name="Ladd B."/>
            <person name="Jarett J.K."/>
            <person name="Geller-Mcgrath D.E."/>
            <person name="Sieber C.M.K."/>
            <person name="Emerson J.B."/>
            <person name="Anantharaman K."/>
            <person name="Thomas B.C."/>
            <person name="Malmstrom R."/>
            <person name="Stieglmeier M."/>
            <person name="Klingl A."/>
            <person name="Woyke T."/>
            <person name="Ryan C.M."/>
            <person name="Banfield J.F."/>
        </authorList>
    </citation>
    <scope>NUCLEOTIDE SEQUENCE [LARGE SCALE GENOMIC DNA]</scope>
</reference>
<evidence type="ECO:0000259" key="13">
    <source>
        <dbReference type="PROSITE" id="PS51722"/>
    </source>
</evidence>
<evidence type="ECO:0000256" key="2">
    <source>
        <dbReference type="ARBA" id="ARBA00022475"/>
    </source>
</evidence>
<accession>A0A2H0UWF5</accession>
<dbReference type="Gene3D" id="3.30.70.2570">
    <property type="entry name" value="Elongation factor 4, C-terminal domain"/>
    <property type="match status" value="1"/>
</dbReference>
<keyword evidence="3 12" id="KW-0547">Nucleotide-binding</keyword>
<comment type="function">
    <text evidence="9 12">Required for accurate and efficient protein synthesis under certain stress conditions. May act as a fidelity factor of the translation reaction, by catalyzing a one-codon backward translocation of tRNAs on improperly translocated ribosomes. Back-translocation proceeds from a post-translocation (POST) complex to a pre-translocation (PRE) complex, thus giving elongation factor G a second chance to translocate the tRNAs correctly. Binds to ribosomes in a GTP-dependent manner.</text>
</comment>
<feature type="binding site" evidence="12">
    <location>
        <begin position="133"/>
        <end position="136"/>
    </location>
    <ligand>
        <name>GTP</name>
        <dbReference type="ChEBI" id="CHEBI:37565"/>
    </ligand>
</feature>
<evidence type="ECO:0000256" key="5">
    <source>
        <dbReference type="ARBA" id="ARBA00022917"/>
    </source>
</evidence>
<feature type="domain" description="Tr-type G" evidence="13">
    <location>
        <begin position="5"/>
        <end position="187"/>
    </location>
</feature>
<dbReference type="GO" id="GO:0003746">
    <property type="term" value="F:translation elongation factor activity"/>
    <property type="evidence" value="ECO:0007669"/>
    <property type="project" value="UniProtKB-UniRule"/>
</dbReference>
<evidence type="ECO:0000313" key="14">
    <source>
        <dbReference type="EMBL" id="PIR91158.1"/>
    </source>
</evidence>
<dbReference type="GO" id="GO:0005525">
    <property type="term" value="F:GTP binding"/>
    <property type="evidence" value="ECO:0007669"/>
    <property type="project" value="UniProtKB-UniRule"/>
</dbReference>
<evidence type="ECO:0000313" key="15">
    <source>
        <dbReference type="Proteomes" id="UP000228906"/>
    </source>
</evidence>
<dbReference type="Gene3D" id="2.40.30.10">
    <property type="entry name" value="Translation factors"/>
    <property type="match status" value="1"/>
</dbReference>
<dbReference type="NCBIfam" id="TIGR00231">
    <property type="entry name" value="small_GTP"/>
    <property type="match status" value="1"/>
</dbReference>
<dbReference type="SUPFAM" id="SSF54980">
    <property type="entry name" value="EF-G C-terminal domain-like"/>
    <property type="match status" value="2"/>
</dbReference>
<comment type="catalytic activity">
    <reaction evidence="8 12">
        <text>GTP + H2O = GDP + phosphate + H(+)</text>
        <dbReference type="Rhea" id="RHEA:19669"/>
        <dbReference type="ChEBI" id="CHEBI:15377"/>
        <dbReference type="ChEBI" id="CHEBI:15378"/>
        <dbReference type="ChEBI" id="CHEBI:37565"/>
        <dbReference type="ChEBI" id="CHEBI:43474"/>
        <dbReference type="ChEBI" id="CHEBI:58189"/>
        <dbReference type="EC" id="3.6.5.n1"/>
    </reaction>
</comment>
<keyword evidence="4 12" id="KW-0378">Hydrolase</keyword>
<dbReference type="GO" id="GO:0045727">
    <property type="term" value="P:positive regulation of translation"/>
    <property type="evidence" value="ECO:0007669"/>
    <property type="project" value="UniProtKB-UniRule"/>
</dbReference>
<dbReference type="CDD" id="cd01890">
    <property type="entry name" value="LepA"/>
    <property type="match status" value="1"/>
</dbReference>
<dbReference type="AlphaFoldDB" id="A0A2H0UWF5"/>
<evidence type="ECO:0000256" key="12">
    <source>
        <dbReference type="HAMAP-Rule" id="MF_00071"/>
    </source>
</evidence>
<comment type="similarity">
    <text evidence="10">Belongs to the GTP-binding elongation factor family. LepA subfamily.</text>
</comment>
<evidence type="ECO:0000256" key="8">
    <source>
        <dbReference type="ARBA" id="ARBA00050293"/>
    </source>
</evidence>
<dbReference type="Pfam" id="PF00009">
    <property type="entry name" value="GTP_EFTU"/>
    <property type="match status" value="1"/>
</dbReference>
<name>A0A2H0UWF5_9BACT</name>
<keyword evidence="6 12" id="KW-0342">GTP-binding</keyword>
<dbReference type="Pfam" id="PF14492">
    <property type="entry name" value="EFG_III"/>
    <property type="match status" value="1"/>
</dbReference>
<dbReference type="InterPro" id="IPR005225">
    <property type="entry name" value="Small_GTP-bd"/>
</dbReference>
<dbReference type="InterPro" id="IPR041095">
    <property type="entry name" value="EFG_II"/>
</dbReference>
<dbReference type="InterPro" id="IPR004161">
    <property type="entry name" value="EFTu-like_2"/>
</dbReference>
<dbReference type="SUPFAM" id="SSF50447">
    <property type="entry name" value="Translation proteins"/>
    <property type="match status" value="1"/>
</dbReference>
<dbReference type="InterPro" id="IPR000640">
    <property type="entry name" value="EFG_V-like"/>
</dbReference>
<evidence type="ECO:0000256" key="6">
    <source>
        <dbReference type="ARBA" id="ARBA00023134"/>
    </source>
</evidence>
<dbReference type="GO" id="GO:0043022">
    <property type="term" value="F:ribosome binding"/>
    <property type="evidence" value="ECO:0007669"/>
    <property type="project" value="UniProtKB-UniRule"/>
</dbReference>
<dbReference type="GO" id="GO:0005886">
    <property type="term" value="C:plasma membrane"/>
    <property type="evidence" value="ECO:0007669"/>
    <property type="project" value="UniProtKB-SubCell"/>
</dbReference>
<dbReference type="Proteomes" id="UP000228906">
    <property type="component" value="Unassembled WGS sequence"/>
</dbReference>
<dbReference type="InterPro" id="IPR006297">
    <property type="entry name" value="EF-4"/>
</dbReference>
<evidence type="ECO:0000256" key="9">
    <source>
        <dbReference type="ARBA" id="ARBA00057626"/>
    </source>
</evidence>
<dbReference type="PRINTS" id="PR00315">
    <property type="entry name" value="ELONGATNFCT"/>
</dbReference>
<comment type="caution">
    <text evidence="14">The sequence shown here is derived from an EMBL/GenBank/DDBJ whole genome shotgun (WGS) entry which is preliminary data.</text>
</comment>
<dbReference type="SUPFAM" id="SSF52540">
    <property type="entry name" value="P-loop containing nucleoside triphosphate hydrolases"/>
    <property type="match status" value="1"/>
</dbReference>
<dbReference type="Pfam" id="PF00679">
    <property type="entry name" value="EFG_C"/>
    <property type="match status" value="1"/>
</dbReference>